<dbReference type="GO" id="GO:0004497">
    <property type="term" value="F:monooxygenase activity"/>
    <property type="evidence" value="ECO:0007669"/>
    <property type="project" value="UniProtKB-KW"/>
</dbReference>
<dbReference type="OrthoDB" id="8448481at2"/>
<dbReference type="RefSeq" id="WP_136497684.1">
    <property type="nucleotide sequence ID" value="NZ_CP046052.1"/>
</dbReference>
<dbReference type="NCBIfam" id="TIGR04550">
    <property type="entry name" value="sMetMonox_MmoD"/>
    <property type="match status" value="1"/>
</dbReference>
<evidence type="ECO:0000313" key="2">
    <source>
        <dbReference type="EMBL" id="QGM46795.1"/>
    </source>
</evidence>
<organism evidence="2 3">
    <name type="scientific">Methylocystis heyeri</name>
    <dbReference type="NCBI Taxonomy" id="391905"/>
    <lineage>
        <taxon>Bacteria</taxon>
        <taxon>Pseudomonadati</taxon>
        <taxon>Pseudomonadota</taxon>
        <taxon>Alphaproteobacteria</taxon>
        <taxon>Hyphomicrobiales</taxon>
        <taxon>Methylocystaceae</taxon>
        <taxon>Methylocystis</taxon>
    </lineage>
</organism>
<accession>A0A6B8KIS3</accession>
<proteinExistence type="predicted"/>
<feature type="region of interest" description="Disordered" evidence="1">
    <location>
        <begin position="1"/>
        <end position="21"/>
    </location>
</feature>
<keyword evidence="2" id="KW-0503">Monooxygenase</keyword>
<dbReference type="AlphaFoldDB" id="A0A6B8KIS3"/>
<dbReference type="Proteomes" id="UP000309061">
    <property type="component" value="Chromosome"/>
</dbReference>
<dbReference type="KEGG" id="mhey:H2LOC_014430"/>
<reference evidence="2 3" key="1">
    <citation type="submission" date="2019-11" db="EMBL/GenBank/DDBJ databases">
        <title>The genome sequence of Methylocystis heyeri.</title>
        <authorList>
            <person name="Oshkin I.Y."/>
            <person name="Miroshnikov K."/>
            <person name="Dedysh S.N."/>
        </authorList>
    </citation>
    <scope>NUCLEOTIDE SEQUENCE [LARGE SCALE GENOMIC DNA]</scope>
    <source>
        <strain evidence="2 3">H2</strain>
    </source>
</reference>
<gene>
    <name evidence="2" type="primary">mmoD</name>
    <name evidence="2" type="ORF">H2LOC_014430</name>
</gene>
<keyword evidence="3" id="KW-1185">Reference proteome</keyword>
<keyword evidence="2" id="KW-0560">Oxidoreductase</keyword>
<protein>
    <submittedName>
        <fullName evidence="2">Soluble methane monooxygenase-binding protein MmoD</fullName>
    </submittedName>
</protein>
<name>A0A6B8KIS3_9HYPH</name>
<sequence>MQPSQNTNLQDKDNGAGLTQPIEPTFPNAILIYADSRYAAHATDLDYMWHWEIRRDGEFVQEGCSLSESSSREAVAHVIRHFELQEQARAQQGGYADAIRELLLDVGVAQFLSRDESTAPVEPR</sequence>
<evidence type="ECO:0000313" key="3">
    <source>
        <dbReference type="Proteomes" id="UP000309061"/>
    </source>
</evidence>
<evidence type="ECO:0000256" key="1">
    <source>
        <dbReference type="SAM" id="MobiDB-lite"/>
    </source>
</evidence>
<dbReference type="InterPro" id="IPR017256">
    <property type="entry name" value="MmoD"/>
</dbReference>
<dbReference type="EMBL" id="CP046052">
    <property type="protein sequence ID" value="QGM46795.1"/>
    <property type="molecule type" value="Genomic_DNA"/>
</dbReference>